<dbReference type="NCBIfam" id="TIGR00218">
    <property type="entry name" value="manA"/>
    <property type="match status" value="1"/>
</dbReference>
<dbReference type="CDD" id="cd07011">
    <property type="entry name" value="cupin_PMI_type_I_N"/>
    <property type="match status" value="1"/>
</dbReference>
<dbReference type="GO" id="GO:0004476">
    <property type="term" value="F:mannose-6-phosphate isomerase activity"/>
    <property type="evidence" value="ECO:0000318"/>
    <property type="project" value="GO_Central"/>
</dbReference>
<evidence type="ECO:0000259" key="10">
    <source>
        <dbReference type="Pfam" id="PF20511"/>
    </source>
</evidence>
<organism evidence="14">
    <name type="scientific">Selaginella moellendorffii</name>
    <name type="common">Spikemoss</name>
    <dbReference type="NCBI Taxonomy" id="88036"/>
    <lineage>
        <taxon>Eukaryota</taxon>
        <taxon>Viridiplantae</taxon>
        <taxon>Streptophyta</taxon>
        <taxon>Embryophyta</taxon>
        <taxon>Tracheophyta</taxon>
        <taxon>Lycopodiopsida</taxon>
        <taxon>Selaginellales</taxon>
        <taxon>Selaginellaceae</taxon>
        <taxon>Selaginella</taxon>
    </lineage>
</organism>
<dbReference type="InterPro" id="IPR001250">
    <property type="entry name" value="Man6P_Isoase-1"/>
</dbReference>
<dbReference type="EMBL" id="GL377659">
    <property type="protein sequence ID" value="EFJ09739.1"/>
    <property type="molecule type" value="Genomic_DNA"/>
</dbReference>
<sequence>MIRLQCQVQHYEWGRIGEESEVGRLHALMTGSAVDADVPYAELWMGTHASGPSTVLRRGGAGQILLKDWLQRHPEALGDRVLERWNGDLPFLFKVLSVAKALSIQAHPDKKLAEYLHGKNPQVYKDANHKPELALALTRFGALCGFVTSQELQAALESVPELRDALGPLVVESVIRSGCGQSAKDVLRRAFTCLMTLDESVVTHTLSNLIDRLKRKSKAAGGLSPKEELVVSLEKQYPGDVGVLSAFFLNYTNLEAGQAVFLDANEPHAYLYGECVECMATSDNVVRAGLTPKFRDTQTLCSMLSYNQASKTILDGCYVNPFTRRYSPPSDEFEVDHICVPVGGTAKISSPCGPSIFLVYRGMGVLSRVGKEDEANSIIAGLVRGNIFMLVAGTELEVSAVMDDALQLYRAGVSSRLLHQAV</sequence>
<keyword evidence="7" id="KW-0413">Isomerase</keyword>
<protein>
    <recommendedName>
        <fullName evidence="4">mannose-6-phosphate isomerase</fullName>
        <ecNumber evidence="4">5.3.1.8</ecNumber>
    </recommendedName>
</protein>
<dbReference type="KEGG" id="smo:SELMODRAFT_129293"/>
<dbReference type="FunCoup" id="D8SVH8">
    <property type="interactions" value="3899"/>
</dbReference>
<keyword evidence="6 9" id="KW-0862">Zinc</keyword>
<dbReference type="Pfam" id="PF20511">
    <property type="entry name" value="PMI_typeI_cat"/>
    <property type="match status" value="1"/>
</dbReference>
<dbReference type="InParanoid" id="D8SVH8"/>
<reference evidence="13 14" key="1">
    <citation type="journal article" date="2011" name="Science">
        <title>The Selaginella genome identifies genetic changes associated with the evolution of vascular plants.</title>
        <authorList>
            <person name="Banks J.A."/>
            <person name="Nishiyama T."/>
            <person name="Hasebe M."/>
            <person name="Bowman J.L."/>
            <person name="Gribskov M."/>
            <person name="dePamphilis C."/>
            <person name="Albert V.A."/>
            <person name="Aono N."/>
            <person name="Aoyama T."/>
            <person name="Ambrose B.A."/>
            <person name="Ashton N.W."/>
            <person name="Axtell M.J."/>
            <person name="Barker E."/>
            <person name="Barker M.S."/>
            <person name="Bennetzen J.L."/>
            <person name="Bonawitz N.D."/>
            <person name="Chapple C."/>
            <person name="Cheng C."/>
            <person name="Correa L.G."/>
            <person name="Dacre M."/>
            <person name="DeBarry J."/>
            <person name="Dreyer I."/>
            <person name="Elias M."/>
            <person name="Engstrom E.M."/>
            <person name="Estelle M."/>
            <person name="Feng L."/>
            <person name="Finet C."/>
            <person name="Floyd S.K."/>
            <person name="Frommer W.B."/>
            <person name="Fujita T."/>
            <person name="Gramzow L."/>
            <person name="Gutensohn M."/>
            <person name="Harholt J."/>
            <person name="Hattori M."/>
            <person name="Heyl A."/>
            <person name="Hirai T."/>
            <person name="Hiwatashi Y."/>
            <person name="Ishikawa M."/>
            <person name="Iwata M."/>
            <person name="Karol K.G."/>
            <person name="Koehler B."/>
            <person name="Kolukisaoglu U."/>
            <person name="Kubo M."/>
            <person name="Kurata T."/>
            <person name="Lalonde S."/>
            <person name="Li K."/>
            <person name="Li Y."/>
            <person name="Litt A."/>
            <person name="Lyons E."/>
            <person name="Manning G."/>
            <person name="Maruyama T."/>
            <person name="Michael T.P."/>
            <person name="Mikami K."/>
            <person name="Miyazaki S."/>
            <person name="Morinaga S."/>
            <person name="Murata T."/>
            <person name="Mueller-Roeber B."/>
            <person name="Nelson D.R."/>
            <person name="Obara M."/>
            <person name="Oguri Y."/>
            <person name="Olmstead R.G."/>
            <person name="Onodera N."/>
            <person name="Petersen B.L."/>
            <person name="Pils B."/>
            <person name="Prigge M."/>
            <person name="Rensing S.A."/>
            <person name="Riano-Pachon D.M."/>
            <person name="Roberts A.W."/>
            <person name="Sato Y."/>
            <person name="Scheller H.V."/>
            <person name="Schulz B."/>
            <person name="Schulz C."/>
            <person name="Shakirov E.V."/>
            <person name="Shibagaki N."/>
            <person name="Shinohara N."/>
            <person name="Shippen D.E."/>
            <person name="Soerensen I."/>
            <person name="Sotooka R."/>
            <person name="Sugimoto N."/>
            <person name="Sugita M."/>
            <person name="Sumikawa N."/>
            <person name="Tanurdzic M."/>
            <person name="Theissen G."/>
            <person name="Ulvskov P."/>
            <person name="Wakazuki S."/>
            <person name="Weng J.K."/>
            <person name="Willats W.W."/>
            <person name="Wipf D."/>
            <person name="Wolf P.G."/>
            <person name="Yang L."/>
            <person name="Zimmer A.D."/>
            <person name="Zhu Q."/>
            <person name="Mitros T."/>
            <person name="Hellsten U."/>
            <person name="Loque D."/>
            <person name="Otillar R."/>
            <person name="Salamov A."/>
            <person name="Schmutz J."/>
            <person name="Shapiro H."/>
            <person name="Lindquist E."/>
            <person name="Lucas S."/>
            <person name="Rokhsar D."/>
            <person name="Grigoriev I.V."/>
        </authorList>
    </citation>
    <scope>NUCLEOTIDE SEQUENCE [LARGE SCALE GENOMIC DNA]</scope>
</reference>
<dbReference type="InterPro" id="IPR011051">
    <property type="entry name" value="RmlC_Cupin_sf"/>
</dbReference>
<evidence type="ECO:0000256" key="6">
    <source>
        <dbReference type="ARBA" id="ARBA00022833"/>
    </source>
</evidence>
<dbReference type="PANTHER" id="PTHR10309:SF0">
    <property type="entry name" value="MANNOSE-6-PHOSPHATE ISOMERASE"/>
    <property type="match status" value="1"/>
</dbReference>
<dbReference type="STRING" id="88036.D8SVH8"/>
<dbReference type="EC" id="5.3.1.8" evidence="4"/>
<comment type="pathway">
    <text evidence="2">Nucleotide-sugar biosynthesis; GDP-alpha-D-mannose biosynthesis; alpha-D-mannose 1-phosphate from D-fructose 6-phosphate: step 1/2.</text>
</comment>
<dbReference type="InterPro" id="IPR018050">
    <property type="entry name" value="Pmannose_isomerase-type1_CS"/>
</dbReference>
<name>D8SVH8_SELML</name>
<evidence type="ECO:0000256" key="8">
    <source>
        <dbReference type="PIRSR" id="PIRSR001480-1"/>
    </source>
</evidence>
<dbReference type="Gene3D" id="2.60.120.10">
    <property type="entry name" value="Jelly Rolls"/>
    <property type="match status" value="2"/>
</dbReference>
<dbReference type="SUPFAM" id="SSF51182">
    <property type="entry name" value="RmlC-like cupins"/>
    <property type="match status" value="1"/>
</dbReference>
<dbReference type="InterPro" id="IPR046458">
    <property type="entry name" value="PMI_typeI_hel"/>
</dbReference>
<evidence type="ECO:0000256" key="5">
    <source>
        <dbReference type="ARBA" id="ARBA00022723"/>
    </source>
</evidence>
<dbReference type="PIRSF" id="PIRSF001480">
    <property type="entry name" value="Mannose-6-phosphate_isomerase"/>
    <property type="match status" value="1"/>
</dbReference>
<evidence type="ECO:0000313" key="13">
    <source>
        <dbReference type="EMBL" id="EFJ11670.1"/>
    </source>
</evidence>
<dbReference type="UniPathway" id="UPA00126">
    <property type="reaction ID" value="UER00423"/>
</dbReference>
<evidence type="ECO:0000256" key="2">
    <source>
        <dbReference type="ARBA" id="ARBA00004666"/>
    </source>
</evidence>
<evidence type="ECO:0000256" key="7">
    <source>
        <dbReference type="ARBA" id="ARBA00023235"/>
    </source>
</evidence>
<dbReference type="PROSITE" id="PS00966">
    <property type="entry name" value="PMI_I_2"/>
    <property type="match status" value="1"/>
</dbReference>
<dbReference type="HOGENOM" id="CLU_026967_0_0_1"/>
<dbReference type="AlphaFoldDB" id="D8SVH8"/>
<evidence type="ECO:0000256" key="9">
    <source>
        <dbReference type="PIRSR" id="PIRSR001480-2"/>
    </source>
</evidence>
<evidence type="ECO:0000256" key="4">
    <source>
        <dbReference type="ARBA" id="ARBA00011956"/>
    </source>
</evidence>
<dbReference type="eggNOG" id="KOG2757">
    <property type="taxonomic scope" value="Eukaryota"/>
</dbReference>
<evidence type="ECO:0000256" key="1">
    <source>
        <dbReference type="ARBA" id="ARBA00000757"/>
    </source>
</evidence>
<feature type="domain" description="Phosphomannose isomerase type I catalytic" evidence="10">
    <location>
        <begin position="1"/>
        <end position="146"/>
    </location>
</feature>
<feature type="binding site" evidence="9">
    <location>
        <position position="107"/>
    </location>
    <ligand>
        <name>Zn(2+)</name>
        <dbReference type="ChEBI" id="CHEBI:29105"/>
    </ligand>
</feature>
<evidence type="ECO:0000256" key="3">
    <source>
        <dbReference type="ARBA" id="ARBA00010772"/>
    </source>
</evidence>
<proteinExistence type="inferred from homology"/>
<gene>
    <name evidence="13" type="ORF">SELMODRAFT_125724</name>
    <name evidence="12" type="ORF">SELMODRAFT_129293</name>
</gene>
<dbReference type="PROSITE" id="PS00965">
    <property type="entry name" value="PMI_I_1"/>
    <property type="match status" value="1"/>
</dbReference>
<dbReference type="GO" id="GO:0008270">
    <property type="term" value="F:zinc ion binding"/>
    <property type="evidence" value="ECO:0007669"/>
    <property type="project" value="InterPro"/>
</dbReference>
<comment type="similarity">
    <text evidence="3">Belongs to the mannose-6-phosphate isomerase type 1 family.</text>
</comment>
<dbReference type="Gramene" id="EFJ11670">
    <property type="protein sequence ID" value="EFJ11670"/>
    <property type="gene ID" value="SELMODRAFT_125724"/>
</dbReference>
<dbReference type="InterPro" id="IPR014710">
    <property type="entry name" value="RmlC-like_jellyroll"/>
</dbReference>
<dbReference type="InterPro" id="IPR016305">
    <property type="entry name" value="Mannose-6-P_Isomerase"/>
</dbReference>
<dbReference type="Proteomes" id="UP000001514">
    <property type="component" value="Unassembled WGS sequence"/>
</dbReference>
<dbReference type="OMA" id="DIGLFCG"/>
<dbReference type="GO" id="GO:0005829">
    <property type="term" value="C:cytosol"/>
    <property type="evidence" value="ECO:0000318"/>
    <property type="project" value="GO_Central"/>
</dbReference>
<accession>D8SVH8</accession>
<evidence type="ECO:0000259" key="11">
    <source>
        <dbReference type="Pfam" id="PF20512"/>
    </source>
</evidence>
<keyword evidence="5 9" id="KW-0479">Metal-binding</keyword>
<dbReference type="EMBL" id="GL377645">
    <property type="protein sequence ID" value="EFJ11670.1"/>
    <property type="molecule type" value="Genomic_DNA"/>
</dbReference>
<feature type="binding site" evidence="9">
    <location>
        <position position="132"/>
    </location>
    <ligand>
        <name>Zn(2+)</name>
        <dbReference type="ChEBI" id="CHEBI:29105"/>
    </ligand>
</feature>
<dbReference type="GO" id="GO:0005975">
    <property type="term" value="P:carbohydrate metabolic process"/>
    <property type="evidence" value="ECO:0007669"/>
    <property type="project" value="InterPro"/>
</dbReference>
<comment type="catalytic activity">
    <reaction evidence="1">
        <text>D-mannose 6-phosphate = D-fructose 6-phosphate</text>
        <dbReference type="Rhea" id="RHEA:12356"/>
        <dbReference type="ChEBI" id="CHEBI:58735"/>
        <dbReference type="ChEBI" id="CHEBI:61527"/>
        <dbReference type="EC" id="5.3.1.8"/>
    </reaction>
</comment>
<dbReference type="InterPro" id="IPR046457">
    <property type="entry name" value="PMI_typeI_cat"/>
</dbReference>
<dbReference type="Gramene" id="EFJ09739">
    <property type="protein sequence ID" value="EFJ09739"/>
    <property type="gene ID" value="SELMODRAFT_129293"/>
</dbReference>
<dbReference type="PRINTS" id="PR00714">
    <property type="entry name" value="MAN6PISMRASE"/>
</dbReference>
<dbReference type="PANTHER" id="PTHR10309">
    <property type="entry name" value="MANNOSE-6-PHOSPHATE ISOMERASE"/>
    <property type="match status" value="1"/>
</dbReference>
<dbReference type="GO" id="GO:0009298">
    <property type="term" value="P:GDP-mannose biosynthetic process"/>
    <property type="evidence" value="ECO:0000318"/>
    <property type="project" value="GO_Central"/>
</dbReference>
<feature type="active site" evidence="8">
    <location>
        <position position="287"/>
    </location>
</feature>
<feature type="binding site" evidence="9">
    <location>
        <position position="268"/>
    </location>
    <ligand>
        <name>Zn(2+)</name>
        <dbReference type="ChEBI" id="CHEBI:29105"/>
    </ligand>
</feature>
<feature type="binding site" evidence="9">
    <location>
        <position position="105"/>
    </location>
    <ligand>
        <name>Zn(2+)</name>
        <dbReference type="ChEBI" id="CHEBI:29105"/>
    </ligand>
</feature>
<comment type="cofactor">
    <cofactor evidence="9">
        <name>Zn(2+)</name>
        <dbReference type="ChEBI" id="CHEBI:29105"/>
    </cofactor>
    <text evidence="9">Binds 1 zinc ion per subunit.</text>
</comment>
<dbReference type="KEGG" id="smo:SELMODRAFT_125724"/>
<evidence type="ECO:0000313" key="12">
    <source>
        <dbReference type="EMBL" id="EFJ09739.1"/>
    </source>
</evidence>
<dbReference type="Gene3D" id="1.10.441.10">
    <property type="entry name" value="Phosphomannose Isomerase, domain 2"/>
    <property type="match status" value="1"/>
</dbReference>
<evidence type="ECO:0000313" key="14">
    <source>
        <dbReference type="Proteomes" id="UP000001514"/>
    </source>
</evidence>
<feature type="domain" description="Phosphomannose isomerase type I helical insertion" evidence="11">
    <location>
        <begin position="180"/>
        <end position="249"/>
    </location>
</feature>
<keyword evidence="14" id="KW-1185">Reference proteome</keyword>
<dbReference type="Pfam" id="PF20512">
    <property type="entry name" value="PMI_typeI_hel"/>
    <property type="match status" value="1"/>
</dbReference>